<dbReference type="PROSITE" id="PS50949">
    <property type="entry name" value="HTH_GNTR"/>
    <property type="match status" value="1"/>
</dbReference>
<dbReference type="Proteomes" id="UP000218620">
    <property type="component" value="Unassembled WGS sequence"/>
</dbReference>
<dbReference type="CDD" id="cd07377">
    <property type="entry name" value="WHTH_GntR"/>
    <property type="match status" value="1"/>
</dbReference>
<dbReference type="InterPro" id="IPR000524">
    <property type="entry name" value="Tscrpt_reg_HTH_GntR"/>
</dbReference>
<reference evidence="16 17" key="2">
    <citation type="submission" date="2017-12" db="EMBL/GenBank/DDBJ databases">
        <authorList>
            <person name="Levesque S."/>
        </authorList>
    </citation>
    <scope>NUCLEOTIDE SEQUENCE [LARGE SCALE GENOMIC DNA]</scope>
    <source>
        <strain evidence="6 17">SMQ-1417</strain>
        <strain evidence="7 16">SMQ-1420</strain>
    </source>
</reference>
<dbReference type="Proteomes" id="UP000283000">
    <property type="component" value="Chromosome"/>
</dbReference>
<dbReference type="Proteomes" id="UP000282731">
    <property type="component" value="Chromosome"/>
</dbReference>
<reference evidence="16 17" key="3">
    <citation type="submission" date="2019-01" db="EMBL/GenBank/DDBJ databases">
        <title>Comparative genomic analysis of Brevibacterium aurantiacum sheds light on its evolution and its adaptation to smear-ripened cheeses.</title>
        <authorList>
            <person name="Moineau S."/>
        </authorList>
    </citation>
    <scope>NUCLEOTIDE SEQUENCE [LARGE SCALE GENOMIC DNA]</scope>
    <source>
        <strain evidence="6 17">SMQ-1417</strain>
        <strain evidence="7 16">SMQ-1420</strain>
    </source>
</reference>
<evidence type="ECO:0000313" key="6">
    <source>
        <dbReference type="EMBL" id="AZT92757.1"/>
    </source>
</evidence>
<dbReference type="EMBL" id="NRHA01000039">
    <property type="protein sequence ID" value="PCC52059.1"/>
    <property type="molecule type" value="Genomic_DNA"/>
</dbReference>
<dbReference type="GO" id="GO:0003700">
    <property type="term" value="F:DNA-binding transcription factor activity"/>
    <property type="evidence" value="ECO:0007669"/>
    <property type="project" value="InterPro"/>
</dbReference>
<evidence type="ECO:0000256" key="3">
    <source>
        <dbReference type="ARBA" id="ARBA00023163"/>
    </source>
</evidence>
<dbReference type="Pfam" id="PF00392">
    <property type="entry name" value="GntR"/>
    <property type="match status" value="1"/>
</dbReference>
<accession>A0A2A3Z043</accession>
<evidence type="ECO:0000313" key="7">
    <source>
        <dbReference type="EMBL" id="AZT96587.1"/>
    </source>
</evidence>
<dbReference type="InterPro" id="IPR036390">
    <property type="entry name" value="WH_DNA-bd_sf"/>
</dbReference>
<dbReference type="Proteomes" id="UP000217564">
    <property type="component" value="Unassembled WGS sequence"/>
</dbReference>
<gene>
    <name evidence="11" type="ORF">CIK59_18605</name>
    <name evidence="10" type="ORF">CIK64_18790</name>
    <name evidence="9" type="ORF">CIK65_18985</name>
    <name evidence="8" type="ORF">CIK79_13615</name>
    <name evidence="6" type="ORF">CXR23_06070</name>
    <name evidence="7" type="ORF">CXR27_05895</name>
</gene>
<dbReference type="EMBL" id="CP025330">
    <property type="protein sequence ID" value="AZT92757.1"/>
    <property type="molecule type" value="Genomic_DNA"/>
</dbReference>
<feature type="compositionally biased region" description="Basic and acidic residues" evidence="4">
    <location>
        <begin position="64"/>
        <end position="75"/>
    </location>
</feature>
<keyword evidence="2" id="KW-0238">DNA-binding</keyword>
<sequence>MGRCRTRRRPEAVDELHRRDSESRDLPLGHFAPRGTDDERILPRAQRAEHYARVHRTPTIPGPHRADSSGADRRLAQRRPPRPRTASPVAKRCEPVVTTLRIDPGHTQPPFEQLRRQLVAQIATGELAPGTKLPSVRRLAADLALAPSTVARSYRELESEGYLVTQGRNGTIVAPPTGADAETIRNAAALTETYVAEMRSLGLPPNAIIGAVRNALES</sequence>
<evidence type="ECO:0000313" key="13">
    <source>
        <dbReference type="Proteomes" id="UP000217881"/>
    </source>
</evidence>
<evidence type="ECO:0000313" key="9">
    <source>
        <dbReference type="EMBL" id="PCC41196.1"/>
    </source>
</evidence>
<feature type="compositionally biased region" description="Basic and acidic residues" evidence="4">
    <location>
        <begin position="35"/>
        <end position="52"/>
    </location>
</feature>
<dbReference type="GO" id="GO:0003677">
    <property type="term" value="F:DNA binding"/>
    <property type="evidence" value="ECO:0007669"/>
    <property type="project" value="UniProtKB-KW"/>
</dbReference>
<evidence type="ECO:0000256" key="1">
    <source>
        <dbReference type="ARBA" id="ARBA00023015"/>
    </source>
</evidence>
<evidence type="ECO:0000313" key="10">
    <source>
        <dbReference type="EMBL" id="PCC44853.1"/>
    </source>
</evidence>
<dbReference type="AlphaFoldDB" id="A0A2A3Z043"/>
<feature type="domain" description="HTH gntR-type" evidence="5">
    <location>
        <begin position="108"/>
        <end position="176"/>
    </location>
</feature>
<evidence type="ECO:0000313" key="14">
    <source>
        <dbReference type="Proteomes" id="UP000218377"/>
    </source>
</evidence>
<dbReference type="InterPro" id="IPR036388">
    <property type="entry name" value="WH-like_DNA-bd_sf"/>
</dbReference>
<dbReference type="PANTHER" id="PTHR38445">
    <property type="entry name" value="HTH-TYPE TRANSCRIPTIONAL REPRESSOR YTRA"/>
    <property type="match status" value="1"/>
</dbReference>
<keyword evidence="3" id="KW-0804">Transcription</keyword>
<dbReference type="PANTHER" id="PTHR38445:SF9">
    <property type="entry name" value="HTH-TYPE TRANSCRIPTIONAL REPRESSOR YTRA"/>
    <property type="match status" value="1"/>
</dbReference>
<proteinExistence type="predicted"/>
<evidence type="ECO:0000313" key="11">
    <source>
        <dbReference type="EMBL" id="PCC52059.1"/>
    </source>
</evidence>
<dbReference type="EMBL" id="CP025334">
    <property type="protein sequence ID" value="AZT96587.1"/>
    <property type="molecule type" value="Genomic_DNA"/>
</dbReference>
<evidence type="ECO:0000313" key="15">
    <source>
        <dbReference type="Proteomes" id="UP000218620"/>
    </source>
</evidence>
<dbReference type="EMBL" id="NRGX01000001">
    <property type="protein sequence ID" value="PCC19232.1"/>
    <property type="molecule type" value="Genomic_DNA"/>
</dbReference>
<protein>
    <recommendedName>
        <fullName evidence="5">HTH gntR-type domain-containing protein</fullName>
    </recommendedName>
</protein>
<organism evidence="10 12">
    <name type="scientific">Brevibacterium aurantiacum</name>
    <dbReference type="NCBI Taxonomy" id="273384"/>
    <lineage>
        <taxon>Bacteria</taxon>
        <taxon>Bacillati</taxon>
        <taxon>Actinomycetota</taxon>
        <taxon>Actinomycetes</taxon>
        <taxon>Micrococcales</taxon>
        <taxon>Brevibacteriaceae</taxon>
        <taxon>Brevibacterium</taxon>
    </lineage>
</organism>
<dbReference type="Proteomes" id="UP000218377">
    <property type="component" value="Unassembled WGS sequence"/>
</dbReference>
<reference evidence="12 13" key="1">
    <citation type="journal article" date="2017" name="Elife">
        <title>Extensive horizontal gene transfer in cheese-associated bacteria.</title>
        <authorList>
            <person name="Bonham K.S."/>
            <person name="Wolfe B.E."/>
            <person name="Dutton R.J."/>
        </authorList>
    </citation>
    <scope>NUCLEOTIDE SEQUENCE [LARGE SCALE GENOMIC DNA]</scope>
    <source>
        <strain evidence="11 13">738_8</strain>
        <strain evidence="10 12">947_7</strain>
        <strain evidence="9 15">962_8</strain>
        <strain evidence="8 14">JB5</strain>
    </source>
</reference>
<keyword evidence="1" id="KW-0805">Transcription regulation</keyword>
<evidence type="ECO:0000313" key="16">
    <source>
        <dbReference type="Proteomes" id="UP000282731"/>
    </source>
</evidence>
<dbReference type="Gene3D" id="1.10.10.10">
    <property type="entry name" value="Winged helix-like DNA-binding domain superfamily/Winged helix DNA-binding domain"/>
    <property type="match status" value="1"/>
</dbReference>
<evidence type="ECO:0000313" key="17">
    <source>
        <dbReference type="Proteomes" id="UP000283000"/>
    </source>
</evidence>
<dbReference type="SUPFAM" id="SSF46785">
    <property type="entry name" value="Winged helix' DNA-binding domain"/>
    <property type="match status" value="1"/>
</dbReference>
<name>A0A2A3Z043_BREAU</name>
<evidence type="ECO:0000313" key="12">
    <source>
        <dbReference type="Proteomes" id="UP000217564"/>
    </source>
</evidence>
<dbReference type="SMART" id="SM00345">
    <property type="entry name" value="HTH_GNTR"/>
    <property type="match status" value="1"/>
</dbReference>
<evidence type="ECO:0000256" key="4">
    <source>
        <dbReference type="SAM" id="MobiDB-lite"/>
    </source>
</evidence>
<feature type="region of interest" description="Disordered" evidence="4">
    <location>
        <begin position="1"/>
        <end position="92"/>
    </location>
</feature>
<evidence type="ECO:0000259" key="5">
    <source>
        <dbReference type="PROSITE" id="PS50949"/>
    </source>
</evidence>
<dbReference type="EMBL" id="NRGQ01000057">
    <property type="protein sequence ID" value="PCC41196.1"/>
    <property type="molecule type" value="Genomic_DNA"/>
</dbReference>
<feature type="compositionally biased region" description="Basic and acidic residues" evidence="4">
    <location>
        <begin position="9"/>
        <end position="27"/>
    </location>
</feature>
<evidence type="ECO:0000313" key="8">
    <source>
        <dbReference type="EMBL" id="PCC19232.1"/>
    </source>
</evidence>
<dbReference type="Proteomes" id="UP000217881">
    <property type="component" value="Unassembled WGS sequence"/>
</dbReference>
<dbReference type="EMBL" id="NRGP01000053">
    <property type="protein sequence ID" value="PCC44853.1"/>
    <property type="molecule type" value="Genomic_DNA"/>
</dbReference>
<evidence type="ECO:0000256" key="2">
    <source>
        <dbReference type="ARBA" id="ARBA00023125"/>
    </source>
</evidence>